<dbReference type="GO" id="GO:0003700">
    <property type="term" value="F:DNA-binding transcription factor activity"/>
    <property type="evidence" value="ECO:0007669"/>
    <property type="project" value="InterPro"/>
</dbReference>
<evidence type="ECO:0000259" key="1">
    <source>
        <dbReference type="PROSITE" id="PS50995"/>
    </source>
</evidence>
<name>A0AAU4K7D7_9NOCA</name>
<dbReference type="EMBL" id="CP108021">
    <property type="protein sequence ID" value="WUM21959.1"/>
    <property type="molecule type" value="Genomic_DNA"/>
</dbReference>
<protein>
    <submittedName>
        <fullName evidence="2">MarR family winged helix-turn-helix transcriptional regulator</fullName>
    </submittedName>
</protein>
<dbReference type="PANTHER" id="PTHR39515">
    <property type="entry name" value="CONSERVED PROTEIN"/>
    <property type="match status" value="1"/>
</dbReference>
<dbReference type="InterPro" id="IPR036388">
    <property type="entry name" value="WH-like_DNA-bd_sf"/>
</dbReference>
<dbReference type="Gene3D" id="1.10.10.10">
    <property type="entry name" value="Winged helix-like DNA-binding domain superfamily/Winged helix DNA-binding domain"/>
    <property type="match status" value="1"/>
</dbReference>
<evidence type="ECO:0000313" key="2">
    <source>
        <dbReference type="EMBL" id="WUM21959.1"/>
    </source>
</evidence>
<dbReference type="InterPro" id="IPR036390">
    <property type="entry name" value="WH_DNA-bd_sf"/>
</dbReference>
<dbReference type="Proteomes" id="UP001432128">
    <property type="component" value="Chromosome"/>
</dbReference>
<feature type="domain" description="HTH marR-type" evidence="1">
    <location>
        <begin position="10"/>
        <end position="146"/>
    </location>
</feature>
<dbReference type="KEGG" id="whr:OG579_09400"/>
<dbReference type="InterPro" id="IPR052526">
    <property type="entry name" value="HTH-type_Bedaq_tolerance"/>
</dbReference>
<keyword evidence="3" id="KW-1185">Reference proteome</keyword>
<dbReference type="InterPro" id="IPR000835">
    <property type="entry name" value="HTH_MarR-typ"/>
</dbReference>
<accession>A0AAU4K7D7</accession>
<dbReference type="SMART" id="SM00347">
    <property type="entry name" value="HTH_MARR"/>
    <property type="match status" value="1"/>
</dbReference>
<sequence>MNGNASAPSTSQIATDLGRVIGPLRRAILRSARSAEGLPDLPDAHIQVLRALAERSPQTSGELAAGLNLARPTISNVLRVMTTARLVTRLPGADDLRQAWIAPTDHARDLLERYDRASSALINTVLSGLTTAQLTAVADALPVLQEITIGLAHRADDVD</sequence>
<dbReference type="PROSITE" id="PS50995">
    <property type="entry name" value="HTH_MARR_2"/>
    <property type="match status" value="1"/>
</dbReference>
<reference evidence="2 3" key="1">
    <citation type="submission" date="2022-10" db="EMBL/GenBank/DDBJ databases">
        <title>The complete genomes of actinobacterial strains from the NBC collection.</title>
        <authorList>
            <person name="Joergensen T.S."/>
            <person name="Alvarez Arevalo M."/>
            <person name="Sterndorff E.B."/>
            <person name="Faurdal D."/>
            <person name="Vuksanovic O."/>
            <person name="Mourched A.-S."/>
            <person name="Charusanti P."/>
            <person name="Shaw S."/>
            <person name="Blin K."/>
            <person name="Weber T."/>
        </authorList>
    </citation>
    <scope>NUCLEOTIDE SEQUENCE [LARGE SCALE GENOMIC DNA]</scope>
    <source>
        <strain evidence="2 3">NBC_00319</strain>
    </source>
</reference>
<dbReference type="PANTHER" id="PTHR39515:SF2">
    <property type="entry name" value="HTH-TYPE TRANSCRIPTIONAL REGULATOR RV0880"/>
    <property type="match status" value="1"/>
</dbReference>
<dbReference type="AlphaFoldDB" id="A0AAU4K7D7"/>
<evidence type="ECO:0000313" key="3">
    <source>
        <dbReference type="Proteomes" id="UP001432128"/>
    </source>
</evidence>
<dbReference type="Pfam" id="PF12802">
    <property type="entry name" value="MarR_2"/>
    <property type="match status" value="1"/>
</dbReference>
<gene>
    <name evidence="2" type="ORF">OG579_09400</name>
</gene>
<dbReference type="SUPFAM" id="SSF46785">
    <property type="entry name" value="Winged helix' DNA-binding domain"/>
    <property type="match status" value="1"/>
</dbReference>
<proteinExistence type="predicted"/>
<dbReference type="RefSeq" id="WP_328858911.1">
    <property type="nucleotide sequence ID" value="NZ_CP108021.1"/>
</dbReference>
<organism evidence="2 3">
    <name type="scientific">Williamsia herbipolensis</name>
    <dbReference type="NCBI Taxonomy" id="1603258"/>
    <lineage>
        <taxon>Bacteria</taxon>
        <taxon>Bacillati</taxon>
        <taxon>Actinomycetota</taxon>
        <taxon>Actinomycetes</taxon>
        <taxon>Mycobacteriales</taxon>
        <taxon>Nocardiaceae</taxon>
        <taxon>Williamsia</taxon>
    </lineage>
</organism>